<dbReference type="InterPro" id="IPR033127">
    <property type="entry name" value="UBQ-activ_enz_E1_Cys_AS"/>
</dbReference>
<comment type="similarity">
    <text evidence="2">Belongs to the ubiquitin-activating E1 family. UBA3 subfamily.</text>
</comment>
<dbReference type="EC" id="6.2.1.64" evidence="8"/>
<proteinExistence type="inferred from homology"/>
<accession>A0A3Q3IWD2</accession>
<keyword evidence="16" id="KW-1185">Reference proteome</keyword>
<dbReference type="GO" id="GO:0005524">
    <property type="term" value="F:ATP binding"/>
    <property type="evidence" value="ECO:0007669"/>
    <property type="project" value="UniProtKB-KW"/>
</dbReference>
<reference evidence="15" key="1">
    <citation type="submission" date="2025-08" db="UniProtKB">
        <authorList>
            <consortium name="Ensembl"/>
        </authorList>
    </citation>
    <scope>IDENTIFICATION</scope>
</reference>
<keyword evidence="7" id="KW-0067">ATP-binding</keyword>
<evidence type="ECO:0000256" key="10">
    <source>
        <dbReference type="ARBA" id="ARBA00029566"/>
    </source>
</evidence>
<dbReference type="Proteomes" id="UP000261600">
    <property type="component" value="Unplaced"/>
</dbReference>
<dbReference type="Gene3D" id="1.10.10.520">
    <property type="entry name" value="Ubiquitin activating enzymes (Uba3). Chain: B, domain 2"/>
    <property type="match status" value="1"/>
</dbReference>
<dbReference type="InterPro" id="IPR000594">
    <property type="entry name" value="ThiF_NAD_FAD-bd"/>
</dbReference>
<evidence type="ECO:0000313" key="15">
    <source>
        <dbReference type="Ensembl" id="ENSMALP00000005121.1"/>
    </source>
</evidence>
<dbReference type="InterPro" id="IPR035985">
    <property type="entry name" value="Ubiquitin-activating_enz"/>
</dbReference>
<evidence type="ECO:0000256" key="13">
    <source>
        <dbReference type="PROSITE-ProRule" id="PRU10132"/>
    </source>
</evidence>
<dbReference type="GO" id="GO:0045116">
    <property type="term" value="P:protein neddylation"/>
    <property type="evidence" value="ECO:0007669"/>
    <property type="project" value="UniProtKB-UniPathway"/>
</dbReference>
<dbReference type="Pfam" id="PF00899">
    <property type="entry name" value="ThiF"/>
    <property type="match status" value="1"/>
</dbReference>
<evidence type="ECO:0000259" key="14">
    <source>
        <dbReference type="SMART" id="SM01181"/>
    </source>
</evidence>
<evidence type="ECO:0000256" key="1">
    <source>
        <dbReference type="ARBA" id="ARBA00005032"/>
    </source>
</evidence>
<keyword evidence="6" id="KW-0833">Ubl conjugation pathway</keyword>
<name>A0A3Q3IWD2_MONAL</name>
<dbReference type="InterPro" id="IPR045886">
    <property type="entry name" value="ThiF/MoeB/HesA"/>
</dbReference>
<dbReference type="Ensembl" id="ENSMALT00000005240.1">
    <property type="protein sequence ID" value="ENSMALP00000005121.1"/>
    <property type="gene ID" value="ENSMALG00000003676.1"/>
</dbReference>
<dbReference type="Gene3D" id="3.40.50.720">
    <property type="entry name" value="NAD(P)-binding Rossmann-like Domain"/>
    <property type="match status" value="1"/>
</dbReference>
<keyword evidence="5" id="KW-0547">Nucleotide-binding</keyword>
<organism evidence="15 16">
    <name type="scientific">Monopterus albus</name>
    <name type="common">Swamp eel</name>
    <dbReference type="NCBI Taxonomy" id="43700"/>
    <lineage>
        <taxon>Eukaryota</taxon>
        <taxon>Metazoa</taxon>
        <taxon>Chordata</taxon>
        <taxon>Craniata</taxon>
        <taxon>Vertebrata</taxon>
        <taxon>Euteleostomi</taxon>
        <taxon>Actinopterygii</taxon>
        <taxon>Neopterygii</taxon>
        <taxon>Teleostei</taxon>
        <taxon>Neoteleostei</taxon>
        <taxon>Acanthomorphata</taxon>
        <taxon>Anabantaria</taxon>
        <taxon>Synbranchiformes</taxon>
        <taxon>Synbranchidae</taxon>
        <taxon>Monopterus</taxon>
    </lineage>
</organism>
<evidence type="ECO:0000256" key="6">
    <source>
        <dbReference type="ARBA" id="ARBA00022786"/>
    </source>
</evidence>
<dbReference type="UniPathway" id="UPA00885"/>
<dbReference type="GO" id="GO:0005737">
    <property type="term" value="C:cytoplasm"/>
    <property type="evidence" value="ECO:0007669"/>
    <property type="project" value="TreeGrafter"/>
</dbReference>
<feature type="domain" description="E2 binding" evidence="14">
    <location>
        <begin position="326"/>
        <end position="414"/>
    </location>
</feature>
<dbReference type="PROSITE" id="PS00865">
    <property type="entry name" value="UBIQUITIN_ACTIVAT_2"/>
    <property type="match status" value="1"/>
</dbReference>
<evidence type="ECO:0000256" key="8">
    <source>
        <dbReference type="ARBA" id="ARBA00023624"/>
    </source>
</evidence>
<evidence type="ECO:0000256" key="2">
    <source>
        <dbReference type="ARBA" id="ARBA00006310"/>
    </source>
</evidence>
<protein>
    <recommendedName>
        <fullName evidence="3">NEDD8-activating enzyme E1 catalytic subunit</fullName>
        <ecNumber evidence="8">6.2.1.64</ecNumber>
    </recommendedName>
    <alternativeName>
        <fullName evidence="11">NEDD8-activating enzyme E1C</fullName>
    </alternativeName>
    <alternativeName>
        <fullName evidence="12">Ubiquitin-activating enzyme E1C</fullName>
    </alternativeName>
    <alternativeName>
        <fullName evidence="10">Ubiquitin-like modifier-activating enzyme 3</fullName>
    </alternativeName>
</protein>
<dbReference type="Gene3D" id="3.10.290.20">
    <property type="entry name" value="Ubiquitin-like 2 activating enzyme e1b. Chain: B, domain 3"/>
    <property type="match status" value="1"/>
</dbReference>
<keyword evidence="4" id="KW-0436">Ligase</keyword>
<evidence type="ECO:0000256" key="11">
    <source>
        <dbReference type="ARBA" id="ARBA00030644"/>
    </source>
</evidence>
<evidence type="ECO:0000256" key="5">
    <source>
        <dbReference type="ARBA" id="ARBA00022741"/>
    </source>
</evidence>
<sequence length="415" mass="46460">MAEKDEPMVVDGGNGRTCEWEGRWNHIKKFLERSGPFTHPDFEPSTEALSGFRNIHVVDMDTIDVSNLNRQFLFRPKDVGRPKADVAADFINNRIPGCCVVPYPFERNTLQFHIIVSGLDSVVARRWMNGMLLSLLVYEDGVLNPSSIIPLIDGGTEGFKGNARVILPGMTACIDCTLELYPPQINFPMCTIASMPRLPEHCIEYVRILLWPKETPFGGVALDGDDPEHIQWVYQRSLERATEFGITGVTYRLTQGVVKRIIPAVASTNAVIAAACATEVFKIASSAYIPLNNYMVFNDVDGLYTYTFEAERKEKCSACSQVPLDLHFSPCSKLQEVLDHLTECASLQMKSPAITACPDEIRQLYKLLSVALIEQRTRQNLSKTLKELGLTDRQELAIADVTTPQTMLFRLCFTS</sequence>
<dbReference type="SMART" id="SM01181">
    <property type="entry name" value="E2_bind"/>
    <property type="match status" value="1"/>
</dbReference>
<dbReference type="GO" id="GO:0005634">
    <property type="term" value="C:nucleus"/>
    <property type="evidence" value="ECO:0007669"/>
    <property type="project" value="TreeGrafter"/>
</dbReference>
<comment type="catalytic activity">
    <reaction evidence="9">
        <text>ATP + [NEDD8 protein] + [E1 NEDD8-activating enzyme]-L-cysteine = AMP + diphosphate + [E1 NEDD8-activating enzyme]-S-[NEDD8 protein]-yl-L-cysteine.</text>
        <dbReference type="EC" id="6.2.1.64"/>
    </reaction>
</comment>
<dbReference type="InterPro" id="IPR014929">
    <property type="entry name" value="E2-binding"/>
</dbReference>
<dbReference type="AlphaFoldDB" id="A0A3Q3IWD2"/>
<feature type="active site" description="Glycyl thioester intermediate" evidence="13">
    <location>
        <position position="190"/>
    </location>
</feature>
<dbReference type="PANTHER" id="PTHR10953">
    <property type="entry name" value="UBIQUITIN-ACTIVATING ENZYME E1"/>
    <property type="match status" value="1"/>
</dbReference>
<dbReference type="STRING" id="43700.ENSMALP00000005121"/>
<reference evidence="15" key="2">
    <citation type="submission" date="2025-09" db="UniProtKB">
        <authorList>
            <consortium name="Ensembl"/>
        </authorList>
    </citation>
    <scope>IDENTIFICATION</scope>
</reference>
<dbReference type="InterPro" id="IPR030468">
    <property type="entry name" value="Uba3_N"/>
</dbReference>
<dbReference type="Pfam" id="PF08825">
    <property type="entry name" value="E2_bind"/>
    <property type="match status" value="1"/>
</dbReference>
<evidence type="ECO:0000256" key="12">
    <source>
        <dbReference type="ARBA" id="ARBA00033110"/>
    </source>
</evidence>
<comment type="pathway">
    <text evidence="1">Protein modification; protein neddylation.</text>
</comment>
<evidence type="ECO:0000256" key="4">
    <source>
        <dbReference type="ARBA" id="ARBA00022598"/>
    </source>
</evidence>
<evidence type="ECO:0000256" key="7">
    <source>
        <dbReference type="ARBA" id="ARBA00022840"/>
    </source>
</evidence>
<dbReference type="PANTHER" id="PTHR10953:SF233">
    <property type="entry name" value="NEDD8-ACTIVATING ENZYME E1 CATALYTIC SUBUNIT"/>
    <property type="match status" value="1"/>
</dbReference>
<dbReference type="CDD" id="cd01488">
    <property type="entry name" value="Uba3_RUB"/>
    <property type="match status" value="1"/>
</dbReference>
<dbReference type="SUPFAM" id="SSF69572">
    <property type="entry name" value="Activating enzymes of the ubiquitin-like proteins"/>
    <property type="match status" value="1"/>
</dbReference>
<dbReference type="InterPro" id="IPR023318">
    <property type="entry name" value="Ub_act_enz_dom_a_sf"/>
</dbReference>
<dbReference type="FunFam" id="1.10.10.520:FF:000001">
    <property type="entry name" value="NEDD8-activating enzyme E1 catalytic subunit"/>
    <property type="match status" value="1"/>
</dbReference>
<evidence type="ECO:0000256" key="9">
    <source>
        <dbReference type="ARBA" id="ARBA00024626"/>
    </source>
</evidence>
<evidence type="ECO:0000256" key="3">
    <source>
        <dbReference type="ARBA" id="ARBA00015203"/>
    </source>
</evidence>
<dbReference type="FunFam" id="3.10.290.20:FF:000001">
    <property type="entry name" value="NEDD8-activating enzyme E1 catalytic subunit, variant"/>
    <property type="match status" value="1"/>
</dbReference>
<dbReference type="GO" id="GO:0019781">
    <property type="term" value="F:NEDD8 activating enzyme activity"/>
    <property type="evidence" value="ECO:0007669"/>
    <property type="project" value="UniProtKB-EC"/>
</dbReference>
<evidence type="ECO:0000313" key="16">
    <source>
        <dbReference type="Proteomes" id="UP000261600"/>
    </source>
</evidence>